<dbReference type="InterPro" id="IPR011047">
    <property type="entry name" value="Quinoprotein_ADH-like_sf"/>
</dbReference>
<feature type="signal peptide" evidence="3">
    <location>
        <begin position="1"/>
        <end position="18"/>
    </location>
</feature>
<evidence type="ECO:0008006" key="6">
    <source>
        <dbReference type="Google" id="ProtNLM"/>
    </source>
</evidence>
<sequence length="597" mass="67369">MRWSTVSTLVALASVTVADQEPFIKSSAFDNGEFGEYPVQEYKTTEIRGPHPNFLAQSGSCSSDGMYVMTTPRGYGVPDKGLGPMITDEMGGLIWLDPKYQQPYNLAVQDYKGEKYLTFWAGDDGVRGHGSGVYYMLNASYDEVYRIEAANGLDGDLHEFRITDNNTVLITVYQIVEADLSSIRGPKNGWVWEGIFQEMDIETGEALFEWRASEHIGFDQSYENRCRDCGVSSDSAWDWFHINSVDKDPEGNYIISSRFARTVTHINGTTGEIIWVLGGKSNMFEDLSDGQVTRFASQHHARWQDDYTAITIFDNESPGPGLPSKGLYIDIDQEKMTVKLRHTYASPHPETTYSQGSVQILDNGHVVVGYGFLGQYTEFTMDGKPICDVHLGPRTQYGRGAIQSYRVGKFDWVGKPKWAPEINQTDGHLYMSWMGATEVAQWMIEQADTQDASNEQFEYFKTVNRNGFETKDLNTGCKKEFLRAAPLDKHGNRLGVTRTIARGPLLEEKVDYTKYTDPVITFVVISIMVSTAVTALVVIGLWVRRWLKYRLYARADASDKEKDDQQVDDAKQFELDDSDTLSLLSEENAPMMKNEQT</sequence>
<accession>A0A0G2F023</accession>
<dbReference type="InterPro" id="IPR053143">
    <property type="entry name" value="Arylsulfate_ST"/>
</dbReference>
<dbReference type="PANTHER" id="PTHR35340">
    <property type="entry name" value="PQQ ENZYME REPEAT PROTEIN-RELATED"/>
    <property type="match status" value="1"/>
</dbReference>
<dbReference type="SUPFAM" id="SSF50998">
    <property type="entry name" value="Quinoprotein alcohol dehydrogenase-like"/>
    <property type="match status" value="1"/>
</dbReference>
<evidence type="ECO:0000313" key="5">
    <source>
        <dbReference type="Proteomes" id="UP000053317"/>
    </source>
</evidence>
<keyword evidence="3" id="KW-0732">Signal</keyword>
<evidence type="ECO:0000256" key="2">
    <source>
        <dbReference type="SAM" id="Phobius"/>
    </source>
</evidence>
<keyword evidence="5" id="KW-1185">Reference proteome</keyword>
<reference evidence="4 5" key="1">
    <citation type="submission" date="2015-05" db="EMBL/GenBank/DDBJ databases">
        <title>Distinctive expansion of gene families associated with plant cell wall degradation and secondary metabolism in the genomes of grapevine trunk pathogens.</title>
        <authorList>
            <person name="Lawrence D.P."/>
            <person name="Travadon R."/>
            <person name="Rolshausen P.E."/>
            <person name="Baumgartner K."/>
        </authorList>
    </citation>
    <scope>NUCLEOTIDE SEQUENCE [LARGE SCALE GENOMIC DNA]</scope>
    <source>
        <strain evidence="4">UCRPC4</strain>
    </source>
</reference>
<feature type="transmembrane region" description="Helical" evidence="2">
    <location>
        <begin position="519"/>
        <end position="543"/>
    </location>
</feature>
<dbReference type="Pfam" id="PF14269">
    <property type="entry name" value="Arylsulfotran_2"/>
    <property type="match status" value="1"/>
</dbReference>
<dbReference type="EMBL" id="LCWF01000015">
    <property type="protein sequence ID" value="KKY28177.1"/>
    <property type="molecule type" value="Genomic_DNA"/>
</dbReference>
<feature type="chain" id="PRO_5002543746" description="Arylsulfotransferase" evidence="3">
    <location>
        <begin position="19"/>
        <end position="597"/>
    </location>
</feature>
<keyword evidence="2" id="KW-0812">Transmembrane</keyword>
<proteinExistence type="predicted"/>
<comment type="caution">
    <text evidence="4">The sequence shown here is derived from an EMBL/GenBank/DDBJ whole genome shotgun (WGS) entry which is preliminary data.</text>
</comment>
<keyword evidence="2" id="KW-1133">Transmembrane helix</keyword>
<dbReference type="InterPro" id="IPR039535">
    <property type="entry name" value="ASST-like"/>
</dbReference>
<dbReference type="OrthoDB" id="5427350at2759"/>
<organism evidence="4 5">
    <name type="scientific">Phaeomoniella chlamydospora</name>
    <name type="common">Phaeoacremonium chlamydosporum</name>
    <dbReference type="NCBI Taxonomy" id="158046"/>
    <lineage>
        <taxon>Eukaryota</taxon>
        <taxon>Fungi</taxon>
        <taxon>Dikarya</taxon>
        <taxon>Ascomycota</taxon>
        <taxon>Pezizomycotina</taxon>
        <taxon>Eurotiomycetes</taxon>
        <taxon>Chaetothyriomycetidae</taxon>
        <taxon>Phaeomoniellales</taxon>
        <taxon>Phaeomoniellaceae</taxon>
        <taxon>Phaeomoniella</taxon>
    </lineage>
</organism>
<evidence type="ECO:0000256" key="3">
    <source>
        <dbReference type="SAM" id="SignalP"/>
    </source>
</evidence>
<protein>
    <recommendedName>
        <fullName evidence="6">Arylsulfotransferase</fullName>
    </recommendedName>
</protein>
<dbReference type="Proteomes" id="UP000053317">
    <property type="component" value="Unassembled WGS sequence"/>
</dbReference>
<gene>
    <name evidence="4" type="ORF">UCRPC4_g00658</name>
</gene>
<dbReference type="AlphaFoldDB" id="A0A0G2F023"/>
<dbReference type="PANTHER" id="PTHR35340:SF5">
    <property type="entry name" value="ASST-DOMAIN-CONTAINING PROTEIN"/>
    <property type="match status" value="1"/>
</dbReference>
<evidence type="ECO:0000313" key="4">
    <source>
        <dbReference type="EMBL" id="KKY28177.1"/>
    </source>
</evidence>
<evidence type="ECO:0000256" key="1">
    <source>
        <dbReference type="SAM" id="MobiDB-lite"/>
    </source>
</evidence>
<keyword evidence="2" id="KW-0472">Membrane</keyword>
<feature type="compositionally biased region" description="Basic and acidic residues" evidence="1">
    <location>
        <begin position="558"/>
        <end position="574"/>
    </location>
</feature>
<reference evidence="4 5" key="2">
    <citation type="submission" date="2015-05" db="EMBL/GenBank/DDBJ databases">
        <authorList>
            <person name="Morales-Cruz A."/>
            <person name="Amrine K.C."/>
            <person name="Cantu D."/>
        </authorList>
    </citation>
    <scope>NUCLEOTIDE SEQUENCE [LARGE SCALE GENOMIC DNA]</scope>
    <source>
        <strain evidence="4">UCRPC4</strain>
    </source>
</reference>
<name>A0A0G2F023_PHACM</name>
<feature type="region of interest" description="Disordered" evidence="1">
    <location>
        <begin position="558"/>
        <end position="597"/>
    </location>
</feature>